<dbReference type="InterPro" id="IPR027417">
    <property type="entry name" value="P-loop_NTPase"/>
</dbReference>
<feature type="compositionally biased region" description="Low complexity" evidence="11">
    <location>
        <begin position="24"/>
        <end position="35"/>
    </location>
</feature>
<proteinExistence type="inferred from homology"/>
<keyword evidence="7" id="KW-0347">Helicase</keyword>
<dbReference type="Pfam" id="PF13087">
    <property type="entry name" value="AAA_12"/>
    <property type="match status" value="1"/>
</dbReference>
<reference evidence="15" key="1">
    <citation type="journal article" date="2011" name="Proc. Natl. Acad. Sci. U.S.A.">
        <title>Obligate biotrophy features unraveled by the genomic analysis of rust fungi.</title>
        <authorList>
            <person name="Duplessis S."/>
            <person name="Cuomo C.A."/>
            <person name="Lin Y.-C."/>
            <person name="Aerts A."/>
            <person name="Tisserant E."/>
            <person name="Veneault-Fourrey C."/>
            <person name="Joly D.L."/>
            <person name="Hacquard S."/>
            <person name="Amselem J."/>
            <person name="Cantarel B.L."/>
            <person name="Chiu R."/>
            <person name="Coutinho P.M."/>
            <person name="Feau N."/>
            <person name="Field M."/>
            <person name="Frey P."/>
            <person name="Gelhaye E."/>
            <person name="Goldberg J."/>
            <person name="Grabherr M.G."/>
            <person name="Kodira C.D."/>
            <person name="Kohler A."/>
            <person name="Kuees U."/>
            <person name="Lindquist E.A."/>
            <person name="Lucas S.M."/>
            <person name="Mago R."/>
            <person name="Mauceli E."/>
            <person name="Morin E."/>
            <person name="Murat C."/>
            <person name="Pangilinan J.L."/>
            <person name="Park R."/>
            <person name="Pearson M."/>
            <person name="Quesneville H."/>
            <person name="Rouhier N."/>
            <person name="Sakthikumar S."/>
            <person name="Salamov A.A."/>
            <person name="Schmutz J."/>
            <person name="Selles B."/>
            <person name="Shapiro H."/>
            <person name="Tanguay P."/>
            <person name="Tuskan G.A."/>
            <person name="Henrissat B."/>
            <person name="Van de Peer Y."/>
            <person name="Rouze P."/>
            <person name="Ellis J.G."/>
            <person name="Dodds P.N."/>
            <person name="Schein J.E."/>
            <person name="Zhong S."/>
            <person name="Hamelin R.C."/>
            <person name="Grigoriev I.V."/>
            <person name="Szabo L.J."/>
            <person name="Martin F."/>
        </authorList>
    </citation>
    <scope>NUCLEOTIDE SEQUENCE [LARGE SCALE GENOMIC DNA]</scope>
    <source>
        <strain evidence="15">98AG31 / pathotype 3-4-7</strain>
    </source>
</reference>
<keyword evidence="9" id="KW-0408">Iron</keyword>
<evidence type="ECO:0000259" key="12">
    <source>
        <dbReference type="Pfam" id="PF08696"/>
    </source>
</evidence>
<evidence type="ECO:0000259" key="13">
    <source>
        <dbReference type="Pfam" id="PF13087"/>
    </source>
</evidence>
<dbReference type="eggNOG" id="KOG1805">
    <property type="taxonomic scope" value="Eukaryota"/>
</dbReference>
<dbReference type="GO" id="GO:0004518">
    <property type="term" value="F:nuclease activity"/>
    <property type="evidence" value="ECO:0007669"/>
    <property type="project" value="UniProtKB-KW"/>
</dbReference>
<dbReference type="HOGENOM" id="CLU_001666_2_3_1"/>
<keyword evidence="15" id="KW-1185">Reference proteome</keyword>
<feature type="compositionally biased region" description="Polar residues" evidence="11">
    <location>
        <begin position="128"/>
        <end position="137"/>
    </location>
</feature>
<evidence type="ECO:0000256" key="4">
    <source>
        <dbReference type="ARBA" id="ARBA00022723"/>
    </source>
</evidence>
<dbReference type="GO" id="GO:0051536">
    <property type="term" value="F:iron-sulfur cluster binding"/>
    <property type="evidence" value="ECO:0007669"/>
    <property type="project" value="UniProtKB-KW"/>
</dbReference>
<keyword evidence="8" id="KW-0067">ATP-binding</keyword>
<keyword evidence="3" id="KW-0540">Nuclease</keyword>
<evidence type="ECO:0000313" key="15">
    <source>
        <dbReference type="Proteomes" id="UP000001072"/>
    </source>
</evidence>
<dbReference type="Gene3D" id="3.90.320.10">
    <property type="match status" value="1"/>
</dbReference>
<evidence type="ECO:0000256" key="2">
    <source>
        <dbReference type="ARBA" id="ARBA00007913"/>
    </source>
</evidence>
<dbReference type="VEuPathDB" id="FungiDB:MELLADRAFT_113623"/>
<feature type="compositionally biased region" description="Basic and acidic residues" evidence="11">
    <location>
        <begin position="63"/>
        <end position="73"/>
    </location>
</feature>
<dbReference type="InterPro" id="IPR011604">
    <property type="entry name" value="PDDEXK-like_dom_sf"/>
</dbReference>
<dbReference type="EMBL" id="GL883178">
    <property type="protein sequence ID" value="EGF98352.1"/>
    <property type="molecule type" value="Genomic_DNA"/>
</dbReference>
<dbReference type="InterPro" id="IPR014808">
    <property type="entry name" value="DNA_replication_fac_Dna2_N"/>
</dbReference>
<keyword evidence="5" id="KW-0547">Nucleotide-binding</keyword>
<comment type="cofactor">
    <cofactor evidence="1">
        <name>[4Fe-4S] cluster</name>
        <dbReference type="ChEBI" id="CHEBI:49883"/>
    </cofactor>
</comment>
<organism evidence="15">
    <name type="scientific">Melampsora larici-populina (strain 98AG31 / pathotype 3-4-7)</name>
    <name type="common">Poplar leaf rust fungus</name>
    <dbReference type="NCBI Taxonomy" id="747676"/>
    <lineage>
        <taxon>Eukaryota</taxon>
        <taxon>Fungi</taxon>
        <taxon>Dikarya</taxon>
        <taxon>Basidiomycota</taxon>
        <taxon>Pucciniomycotina</taxon>
        <taxon>Pucciniomycetes</taxon>
        <taxon>Pucciniales</taxon>
        <taxon>Melampsoraceae</taxon>
        <taxon>Melampsora</taxon>
    </lineage>
</organism>
<evidence type="ECO:0000256" key="5">
    <source>
        <dbReference type="ARBA" id="ARBA00022741"/>
    </source>
</evidence>
<dbReference type="GO" id="GO:0046872">
    <property type="term" value="F:metal ion binding"/>
    <property type="evidence" value="ECO:0007669"/>
    <property type="project" value="UniProtKB-KW"/>
</dbReference>
<dbReference type="OrthoDB" id="6513042at2759"/>
<dbReference type="SUPFAM" id="SSF52540">
    <property type="entry name" value="P-loop containing nucleoside triphosphate hydrolases"/>
    <property type="match status" value="1"/>
</dbReference>
<feature type="compositionally biased region" description="Polar residues" evidence="11">
    <location>
        <begin position="100"/>
        <end position="117"/>
    </location>
</feature>
<feature type="domain" description="DNA2/NAM7 helicase-like C-terminal" evidence="13">
    <location>
        <begin position="937"/>
        <end position="1071"/>
    </location>
</feature>
<keyword evidence="6" id="KW-0378">Hydrolase</keyword>
<feature type="region of interest" description="Disordered" evidence="11">
    <location>
        <begin position="24"/>
        <end position="73"/>
    </location>
</feature>
<dbReference type="RefSeq" id="XP_007418404.1">
    <property type="nucleotide sequence ID" value="XM_007418342.1"/>
</dbReference>
<keyword evidence="10" id="KW-0411">Iron-sulfur</keyword>
<dbReference type="STRING" id="747676.F4SAI3"/>
<dbReference type="Gene3D" id="3.40.50.300">
    <property type="entry name" value="P-loop containing nucleotide triphosphate hydrolases"/>
    <property type="match status" value="1"/>
</dbReference>
<dbReference type="InterPro" id="IPR041679">
    <property type="entry name" value="DNA2/NAM7-like_C"/>
</dbReference>
<feature type="domain" description="DNA replication factor Dna2 N-terminal" evidence="12">
    <location>
        <begin position="261"/>
        <end position="501"/>
    </location>
</feature>
<evidence type="ECO:0000256" key="10">
    <source>
        <dbReference type="ARBA" id="ARBA00023014"/>
    </source>
</evidence>
<dbReference type="CDD" id="cd18808">
    <property type="entry name" value="SF1_C_Upf1"/>
    <property type="match status" value="1"/>
</dbReference>
<dbReference type="PANTHER" id="PTHR36531">
    <property type="entry name" value="CRISPR-ASSOCIATED EXONUCLEASE CAS4"/>
    <property type="match status" value="1"/>
</dbReference>
<gene>
    <name evidence="14" type="ORF">MELLADRAFT_113623</name>
</gene>
<evidence type="ECO:0000256" key="6">
    <source>
        <dbReference type="ARBA" id="ARBA00022801"/>
    </source>
</evidence>
<dbReference type="InParanoid" id="F4SAI3"/>
<dbReference type="GO" id="GO:0005524">
    <property type="term" value="F:ATP binding"/>
    <property type="evidence" value="ECO:0007669"/>
    <property type="project" value="UniProtKB-KW"/>
</dbReference>
<evidence type="ECO:0000313" key="14">
    <source>
        <dbReference type="EMBL" id="EGF98352.1"/>
    </source>
</evidence>
<evidence type="ECO:0000256" key="3">
    <source>
        <dbReference type="ARBA" id="ARBA00022722"/>
    </source>
</evidence>
<evidence type="ECO:0000256" key="9">
    <source>
        <dbReference type="ARBA" id="ARBA00023004"/>
    </source>
</evidence>
<dbReference type="FunCoup" id="F4SAI3">
    <property type="interactions" value="353"/>
</dbReference>
<accession>F4SAI3</accession>
<comment type="similarity">
    <text evidence="2">Belongs to the DNA2/NAM7 helicase family.</text>
</comment>
<evidence type="ECO:0000256" key="7">
    <source>
        <dbReference type="ARBA" id="ARBA00022806"/>
    </source>
</evidence>
<evidence type="ECO:0000256" key="1">
    <source>
        <dbReference type="ARBA" id="ARBA00001966"/>
    </source>
</evidence>
<dbReference type="GeneID" id="18925039"/>
<feature type="region of interest" description="Disordered" evidence="11">
    <location>
        <begin position="100"/>
        <end position="161"/>
    </location>
</feature>
<dbReference type="GO" id="GO:0016787">
    <property type="term" value="F:hydrolase activity"/>
    <property type="evidence" value="ECO:0007669"/>
    <property type="project" value="UniProtKB-KW"/>
</dbReference>
<dbReference type="Proteomes" id="UP000001072">
    <property type="component" value="Unassembled WGS sequence"/>
</dbReference>
<evidence type="ECO:0000256" key="11">
    <source>
        <dbReference type="SAM" id="MobiDB-lite"/>
    </source>
</evidence>
<dbReference type="InterPro" id="IPR047187">
    <property type="entry name" value="SF1_C_Upf1"/>
</dbReference>
<dbReference type="Pfam" id="PF08696">
    <property type="entry name" value="Dna2"/>
    <property type="match status" value="1"/>
</dbReference>
<dbReference type="PANTHER" id="PTHR36531:SF6">
    <property type="entry name" value="DNA REPLICATION ATP-DEPENDENT HELICASE_NUCLEASE DNA2"/>
    <property type="match status" value="1"/>
</dbReference>
<dbReference type="KEGG" id="mlr:MELLADRAFT_113623"/>
<keyword evidence="4" id="KW-0479">Metal-binding</keyword>
<protein>
    <submittedName>
        <fullName evidence="14">Uncharacterized protein</fullName>
    </submittedName>
</protein>
<dbReference type="InterPro" id="IPR051827">
    <property type="entry name" value="Cas4_exonuclease"/>
</dbReference>
<sequence>MNRPGTLPPKSQQDTFMEDLLEGLSPSDLIPSSPIESKKLSQSKTIRLSETRNMKNLYSSQNDPKDLSIPEKLDKSISPKRSLQAFNVKRQGSLMRCNNNYDDVQSIDPTRSTASKISRQKASDLSKDSSYCQATQRDTFKKDSVHRTGTRGVSSSPLSTPKLAKSLAKLSPGKASPLKDSTTHVAVHHEDYDALFMDLEDGWDDFVEDENEIPNLNHKLPLCRQYTKCIISQIITPPEWNNLNKRMERTIEVTINSSKYHDEIRRLLLCDDWAESLVELNDELNLVSLPDSPPIQLDQELITFSRSEPGHLVILIPSLLINTTAVSTAPSCPRRGVLNDRIKSSHNDIGEAVIRGTIVHEVIQSLLLPTEDMISEDGYQQTSTHPQALWPMTKILKEARKACVRHVGDLLMINQTVDQGFSMVSEHLKELPSWSKKYILQNNQGKNFKLQKDAHLFDPRSNVRQDEARPKISLTAIHDIEEEIWSPKYGLKGKIDATVEAAIIEEPKKVGFFFNKELFTQECNVFPLEIKTGRKPNGVEHTAQTMLYTLLMSDRYNQNVPAGLLFYTSINEITRVRAVKAELRQLIIARNHLASYIHKRAIDPEDVMLPPTQSSGNDEMPSSPHFDGDLPALDIERTLLPEPIDDAQTCSRCYAVDSCMLYRKTIEGEDEIPSRRGLEALQSIYRDKTEHITPNHSTFFTKWESLISLEERELGKFKKEIWELTADKRQAKGRAFANMEIDESFDDIRWLKTTKRGNTIHRYTYCFMSSTSSVSSQSPKKSRASLSQVVPTQSLLSGQMSVGDPVVISIEGEKLAIAKGFICDLSPYRIVIGLDHRVENIGPVSIGSMIPKSYKQDDQKPKIFYRIDKDELMAGMGRIRDNIAQLFYTHGDYKRRELVVDLRAPVFEPTPDIFGTDPRFAHLNEDQRDAICKVICWLKDILSDERKVVFVDTDKIDAQESITGSLVQNKVEAQLVVQIVNALLRGGVPASEIGVITPYRQQIKLLNYLLEHAPSVEIITADKSQGRDKSCIIMTMVRNNEHGSVGELLKDWRRINVCLTRSREKLIILGSFKTLKSSEILNEFLNLVEAKKWIYSLESGDQFTHASLIASSSSSTTTTTNLSFNNHLTPCKVSRIRPPSSPIEKLSPRLRNIRKTHAVLNEITTHLIFEDE</sequence>
<evidence type="ECO:0000256" key="8">
    <source>
        <dbReference type="ARBA" id="ARBA00022840"/>
    </source>
</evidence>
<dbReference type="GO" id="GO:0004386">
    <property type="term" value="F:helicase activity"/>
    <property type="evidence" value="ECO:0007669"/>
    <property type="project" value="UniProtKB-KW"/>
</dbReference>
<name>F4SAI3_MELLP</name>
<dbReference type="AlphaFoldDB" id="F4SAI3"/>